<dbReference type="Proteomes" id="UP001283361">
    <property type="component" value="Unassembled WGS sequence"/>
</dbReference>
<organism evidence="5 6">
    <name type="scientific">Elysia crispata</name>
    <name type="common">lettuce slug</name>
    <dbReference type="NCBI Taxonomy" id="231223"/>
    <lineage>
        <taxon>Eukaryota</taxon>
        <taxon>Metazoa</taxon>
        <taxon>Spiralia</taxon>
        <taxon>Lophotrochozoa</taxon>
        <taxon>Mollusca</taxon>
        <taxon>Gastropoda</taxon>
        <taxon>Heterobranchia</taxon>
        <taxon>Euthyneura</taxon>
        <taxon>Panpulmonata</taxon>
        <taxon>Sacoglossa</taxon>
        <taxon>Placobranchoidea</taxon>
        <taxon>Plakobranchidae</taxon>
        <taxon>Elysia</taxon>
    </lineage>
</organism>
<dbReference type="PANTHER" id="PTHR12121">
    <property type="entry name" value="CARBON CATABOLITE REPRESSOR PROTEIN 4"/>
    <property type="match status" value="1"/>
</dbReference>
<evidence type="ECO:0000256" key="3">
    <source>
        <dbReference type="ARBA" id="ARBA00023807"/>
    </source>
</evidence>
<keyword evidence="2" id="KW-0378">Hydrolase</keyword>
<dbReference type="PANTHER" id="PTHR12121:SF45">
    <property type="entry name" value="NOCTURNIN"/>
    <property type="match status" value="1"/>
</dbReference>
<evidence type="ECO:0000256" key="1">
    <source>
        <dbReference type="ARBA" id="ARBA00010774"/>
    </source>
</evidence>
<feature type="domain" description="Endonuclease/exonuclease/phosphatase" evidence="4">
    <location>
        <begin position="87"/>
        <end position="360"/>
    </location>
</feature>
<sequence length="371" mass="42065">MSRHLMTACCSKISSIVISWKIALNFKDLHRENRMSLTPEWSRLLTEVRENSKELNSTPLLVRSFTSPDKSPGFLQPSLSDGTIRIMQWNVLAQGLCQTSDAFILCPNEALNWEFRQHHLLEELLTYQASIYCLQEVDHFDYFNSNLSKLGFEGVFYPKPDSPCLYEPNNNGPDGCAIFWDSTQLQLVSHDSFVLRRSSGSKTNQVAILCRFKVASGQAQGREFVCVTTHLKAKKHHAELRSQQGVDLEQTLCERAGDLPLVLCGDFNADPDETVVQVMKQSKLNLLSAYTLLSPSQEEPLFTTWKVRGGKKGGQEESVHTIDYLFFSKDKFHCVHLLEMPSEEQLRPNFLPSFAYPSDHLSLAADLKLID</sequence>
<protein>
    <recommendedName>
        <fullName evidence="3">Nocturnin</fullName>
    </recommendedName>
</protein>
<gene>
    <name evidence="5" type="ORF">RRG08_039679</name>
</gene>
<dbReference type="InterPro" id="IPR036691">
    <property type="entry name" value="Endo/exonu/phosph_ase_sf"/>
</dbReference>
<name>A0AAE0YA69_9GAST</name>
<dbReference type="EMBL" id="JAWDGP010006599">
    <property type="protein sequence ID" value="KAK3738269.1"/>
    <property type="molecule type" value="Genomic_DNA"/>
</dbReference>
<keyword evidence="6" id="KW-1185">Reference proteome</keyword>
<dbReference type="InterPro" id="IPR050410">
    <property type="entry name" value="CCR4/nocturin_mRNA_transcr"/>
</dbReference>
<dbReference type="InterPro" id="IPR005135">
    <property type="entry name" value="Endo/exonuclease/phosphatase"/>
</dbReference>
<comment type="caution">
    <text evidence="5">The sequence shown here is derived from an EMBL/GenBank/DDBJ whole genome shotgun (WGS) entry which is preliminary data.</text>
</comment>
<dbReference type="GO" id="GO:0000175">
    <property type="term" value="F:3'-5'-RNA exonuclease activity"/>
    <property type="evidence" value="ECO:0007669"/>
    <property type="project" value="TreeGrafter"/>
</dbReference>
<dbReference type="GO" id="GO:0006139">
    <property type="term" value="P:nucleobase-containing compound metabolic process"/>
    <property type="evidence" value="ECO:0007669"/>
    <property type="project" value="UniProtKB-ARBA"/>
</dbReference>
<reference evidence="5" key="1">
    <citation type="journal article" date="2023" name="G3 (Bethesda)">
        <title>A reference genome for the long-term kleptoplast-retaining sea slug Elysia crispata morphotype clarki.</title>
        <authorList>
            <person name="Eastman K.E."/>
            <person name="Pendleton A.L."/>
            <person name="Shaikh M.A."/>
            <person name="Suttiyut T."/>
            <person name="Ogas R."/>
            <person name="Tomko P."/>
            <person name="Gavelis G."/>
            <person name="Widhalm J.R."/>
            <person name="Wisecaver J.H."/>
        </authorList>
    </citation>
    <scope>NUCLEOTIDE SEQUENCE</scope>
    <source>
        <strain evidence="5">ECLA1</strain>
    </source>
</reference>
<evidence type="ECO:0000313" key="5">
    <source>
        <dbReference type="EMBL" id="KAK3738269.1"/>
    </source>
</evidence>
<evidence type="ECO:0000256" key="2">
    <source>
        <dbReference type="ARBA" id="ARBA00022801"/>
    </source>
</evidence>
<comment type="similarity">
    <text evidence="1">Belongs to the CCR4/nocturin family.</text>
</comment>
<dbReference type="Pfam" id="PF03372">
    <property type="entry name" value="Exo_endo_phos"/>
    <property type="match status" value="1"/>
</dbReference>
<evidence type="ECO:0000259" key="4">
    <source>
        <dbReference type="Pfam" id="PF03372"/>
    </source>
</evidence>
<proteinExistence type="inferred from homology"/>
<accession>A0AAE0YA69</accession>
<dbReference type="AlphaFoldDB" id="A0AAE0YA69"/>
<evidence type="ECO:0000313" key="6">
    <source>
        <dbReference type="Proteomes" id="UP001283361"/>
    </source>
</evidence>
<dbReference type="Gene3D" id="3.60.10.10">
    <property type="entry name" value="Endonuclease/exonuclease/phosphatase"/>
    <property type="match status" value="1"/>
</dbReference>
<dbReference type="SUPFAM" id="SSF56219">
    <property type="entry name" value="DNase I-like"/>
    <property type="match status" value="1"/>
</dbReference>